<reference evidence="5 6" key="1">
    <citation type="submission" date="2019-03" db="EMBL/GenBank/DDBJ databases">
        <title>Genomic Encyclopedia of Type Strains, Phase IV (KMG-IV): sequencing the most valuable type-strain genomes for metagenomic binning, comparative biology and taxonomic classification.</title>
        <authorList>
            <person name="Goeker M."/>
        </authorList>
    </citation>
    <scope>NUCLEOTIDE SEQUENCE [LARGE SCALE GENOMIC DNA]</scope>
    <source>
        <strain evidence="5 6">DSM 102852</strain>
    </source>
</reference>
<dbReference type="Proteomes" id="UP000294480">
    <property type="component" value="Unassembled WGS sequence"/>
</dbReference>
<dbReference type="InterPro" id="IPR028244">
    <property type="entry name" value="T6SS_Rhs_Vgr_dom"/>
</dbReference>
<comment type="caution">
    <text evidence="5">The sequence shown here is derived from an EMBL/GenBank/DDBJ whole genome shotgun (WGS) entry which is preliminary data.</text>
</comment>
<dbReference type="EMBL" id="SNZE01000046">
    <property type="protein sequence ID" value="TDR27065.1"/>
    <property type="molecule type" value="Genomic_DNA"/>
</dbReference>
<evidence type="ECO:0000256" key="2">
    <source>
        <dbReference type="SAM" id="MobiDB-lite"/>
    </source>
</evidence>
<feature type="coiled-coil region" evidence="1">
    <location>
        <begin position="104"/>
        <end position="131"/>
    </location>
</feature>
<feature type="non-terminal residue" evidence="5">
    <location>
        <position position="1"/>
    </location>
</feature>
<feature type="domain" description="DUF2345" evidence="3">
    <location>
        <begin position="168"/>
        <end position="314"/>
    </location>
</feature>
<evidence type="ECO:0000313" key="5">
    <source>
        <dbReference type="EMBL" id="TDR27065.1"/>
    </source>
</evidence>
<evidence type="ECO:0000259" key="4">
    <source>
        <dbReference type="Pfam" id="PF13296"/>
    </source>
</evidence>
<proteinExistence type="predicted"/>
<keyword evidence="6" id="KW-1185">Reference proteome</keyword>
<sequence length="515" mass="54261">NLPPWQLPDNHALSGYRSRELSPGNQSAGKSNHLILDDTQGQIQTQLKSDHQSSSLSLGYITRVENNKGRQEARGQGAELRSDGHIAVRAQQGLYIGTDARPDAAQHITDLKEVTEQLQKAQEQHESMSDVAIEHGAHDKSTDQKVVNDTLKAQNKAIKGSGQADPKTGTFPELQEPHVIVSSPAGIETSTPQSTHLWSGEHIAMTSGEHVSLSVGKSFLASAVETIRFFVYKAGMRLVAAGGDIDIKALKDSINVLAKLNITHTANKITITGKEEVMIVGGGSYSKWSGGGIEHGTAGGWVEHAAAHLMPGPKSKGSSLPIKQMGKGNLELFHTYLDESSKAIEYFKNAEYEVTDALGQKKKGKLDAKGFASVAGLAVGPAKVKFGKEVRNPYDDANAYRKDYKWPEDDAATDAAGDNVAMTSIADSATSAASMISGLVGQGNGLDNAINALKQGIGLAQTYKQGGVSALTGALVSSGSPLLASLGGRVSSLPAPQPSQAVDPSTTPVGRSFKA</sequence>
<dbReference type="OrthoDB" id="1907165at2"/>
<accession>A0A4R6Y0E4</accession>
<dbReference type="AlphaFoldDB" id="A0A4R6Y0E4"/>
<dbReference type="RefSeq" id="WP_133621613.1">
    <property type="nucleotide sequence ID" value="NZ_SNZE01000046.1"/>
</dbReference>
<feature type="region of interest" description="Disordered" evidence="2">
    <location>
        <begin position="1"/>
        <end position="32"/>
    </location>
</feature>
<evidence type="ECO:0000259" key="3">
    <source>
        <dbReference type="Pfam" id="PF10106"/>
    </source>
</evidence>
<name>A0A4R6Y0E4_9BURK</name>
<feature type="region of interest" description="Disordered" evidence="2">
    <location>
        <begin position="491"/>
        <end position="515"/>
    </location>
</feature>
<protein>
    <submittedName>
        <fullName evidence="5">Uncharacterized protein (DUF2345 family)</fullName>
    </submittedName>
</protein>
<evidence type="ECO:0000256" key="1">
    <source>
        <dbReference type="SAM" id="Coils"/>
    </source>
</evidence>
<keyword evidence="1" id="KW-0175">Coiled coil</keyword>
<dbReference type="InterPro" id="IPR018769">
    <property type="entry name" value="VgrG2_DUF2345"/>
</dbReference>
<dbReference type="Pfam" id="PF10106">
    <property type="entry name" value="DUF2345"/>
    <property type="match status" value="1"/>
</dbReference>
<feature type="compositionally biased region" description="Polar residues" evidence="2">
    <location>
        <begin position="498"/>
        <end position="509"/>
    </location>
</feature>
<gene>
    <name evidence="5" type="ORF">DFR44_1462</name>
</gene>
<dbReference type="Pfam" id="PF13296">
    <property type="entry name" value="T6SS_Vgr"/>
    <property type="match status" value="1"/>
</dbReference>
<evidence type="ECO:0000313" key="6">
    <source>
        <dbReference type="Proteomes" id="UP000294480"/>
    </source>
</evidence>
<organism evidence="5 6">
    <name type="scientific">Hydromonas duriensis</name>
    <dbReference type="NCBI Taxonomy" id="1527608"/>
    <lineage>
        <taxon>Bacteria</taxon>
        <taxon>Pseudomonadati</taxon>
        <taxon>Pseudomonadota</taxon>
        <taxon>Betaproteobacteria</taxon>
        <taxon>Burkholderiales</taxon>
        <taxon>Burkholderiaceae</taxon>
        <taxon>Hydromonas</taxon>
    </lineage>
</organism>
<feature type="domain" description="Putative type VI secretion system Rhs element associated Vgr" evidence="4">
    <location>
        <begin position="28"/>
        <end position="132"/>
    </location>
</feature>